<evidence type="ECO:0000256" key="9">
    <source>
        <dbReference type="ARBA" id="ARBA00022989"/>
    </source>
</evidence>
<keyword evidence="6 13" id="KW-0808">Transferase</keyword>
<evidence type="ECO:0000256" key="6">
    <source>
        <dbReference type="ARBA" id="ARBA00022679"/>
    </source>
</evidence>
<proteinExistence type="predicted"/>
<dbReference type="Proteomes" id="UP001168146">
    <property type="component" value="Unassembled WGS sequence"/>
</dbReference>
<evidence type="ECO:0000256" key="10">
    <source>
        <dbReference type="ARBA" id="ARBA00023136"/>
    </source>
</evidence>
<keyword evidence="8" id="KW-0256">Endoplasmic reticulum</keyword>
<dbReference type="Gene3D" id="3.40.50.2000">
    <property type="entry name" value="Glycogen Phosphorylase B"/>
    <property type="match status" value="1"/>
</dbReference>
<evidence type="ECO:0000256" key="11">
    <source>
        <dbReference type="ARBA" id="ARBA00024899"/>
    </source>
</evidence>
<evidence type="ECO:0000256" key="4">
    <source>
        <dbReference type="ARBA" id="ARBA00015841"/>
    </source>
</evidence>
<dbReference type="FunFam" id="3.40.50.2000:FF:000162">
    <property type="entry name" value="Beta-1,4-mannosyltransferase (Alg1), putative"/>
    <property type="match status" value="1"/>
</dbReference>
<dbReference type="SUPFAM" id="SSF53756">
    <property type="entry name" value="UDP-Glycosyltransferase/glycogen phosphorylase"/>
    <property type="match status" value="1"/>
</dbReference>
<comment type="caution">
    <text evidence="13">The sequence shown here is derived from an EMBL/GenBank/DDBJ whole genome shotgun (WGS) entry which is preliminary data.</text>
</comment>
<evidence type="ECO:0000256" key="2">
    <source>
        <dbReference type="ARBA" id="ARBA00004922"/>
    </source>
</evidence>
<dbReference type="PANTHER" id="PTHR13036">
    <property type="entry name" value="BETA1,4 MANNOSYLTRANSFERASE"/>
    <property type="match status" value="1"/>
</dbReference>
<evidence type="ECO:0000256" key="5">
    <source>
        <dbReference type="ARBA" id="ARBA00022676"/>
    </source>
</evidence>
<dbReference type="AlphaFoldDB" id="A0AAN6FQ50"/>
<evidence type="ECO:0000256" key="8">
    <source>
        <dbReference type="ARBA" id="ARBA00022824"/>
    </source>
</evidence>
<comment type="pathway">
    <text evidence="2">Protein modification; protein glycosylation.</text>
</comment>
<comment type="function">
    <text evidence="11">Participates in the formation of the lipid-linked precursor oligosaccharide for N-glycosylation. Involved in assembling the dolichol-pyrophosphate-GlcNAc(2)-Man(5) intermediate on the cytoplasmic surface of the ER.</text>
</comment>
<reference evidence="13" key="1">
    <citation type="submission" date="2021-12" db="EMBL/GenBank/DDBJ databases">
        <title>Black yeast isolated from Biological Soil Crust.</title>
        <authorList>
            <person name="Kurbessoian T."/>
        </authorList>
    </citation>
    <scope>NUCLEOTIDE SEQUENCE</scope>
    <source>
        <strain evidence="13">CCFEE 5208</strain>
    </source>
</reference>
<evidence type="ECO:0000313" key="13">
    <source>
        <dbReference type="EMBL" id="KAK0321238.1"/>
    </source>
</evidence>
<dbReference type="PANTHER" id="PTHR13036:SF0">
    <property type="entry name" value="CHITOBIOSYLDIPHOSPHODOLICHOL BETA-MANNOSYLTRANSFERASE"/>
    <property type="match status" value="1"/>
</dbReference>
<evidence type="ECO:0000256" key="3">
    <source>
        <dbReference type="ARBA" id="ARBA00012611"/>
    </source>
</evidence>
<keyword evidence="5 13" id="KW-0328">Glycosyltransferase</keyword>
<dbReference type="GO" id="GO:0004578">
    <property type="term" value="F:chitobiosyldiphosphodolichol beta-mannosyltransferase activity"/>
    <property type="evidence" value="ECO:0007669"/>
    <property type="project" value="UniProtKB-EC"/>
</dbReference>
<name>A0AAN6FQ50_9PEZI</name>
<dbReference type="EC" id="2.4.1.142" evidence="3"/>
<keyword evidence="7 12" id="KW-0812">Transmembrane</keyword>
<evidence type="ECO:0000313" key="14">
    <source>
        <dbReference type="Proteomes" id="UP001168146"/>
    </source>
</evidence>
<evidence type="ECO:0000256" key="12">
    <source>
        <dbReference type="SAM" id="Phobius"/>
    </source>
</evidence>
<organism evidence="13 14">
    <name type="scientific">Friedmanniomyces endolithicus</name>
    <dbReference type="NCBI Taxonomy" id="329885"/>
    <lineage>
        <taxon>Eukaryota</taxon>
        <taxon>Fungi</taxon>
        <taxon>Dikarya</taxon>
        <taxon>Ascomycota</taxon>
        <taxon>Pezizomycotina</taxon>
        <taxon>Dothideomycetes</taxon>
        <taxon>Dothideomycetidae</taxon>
        <taxon>Mycosphaerellales</taxon>
        <taxon>Teratosphaeriaceae</taxon>
        <taxon>Friedmanniomyces</taxon>
    </lineage>
</organism>
<keyword evidence="9 12" id="KW-1133">Transmembrane helix</keyword>
<feature type="transmembrane region" description="Helical" evidence="12">
    <location>
        <begin position="6"/>
        <end position="30"/>
    </location>
</feature>
<keyword evidence="10 12" id="KW-0472">Membrane</keyword>
<dbReference type="GO" id="GO:0005789">
    <property type="term" value="C:endoplasmic reticulum membrane"/>
    <property type="evidence" value="ECO:0007669"/>
    <property type="project" value="UniProtKB-SubCell"/>
</dbReference>
<evidence type="ECO:0000256" key="1">
    <source>
        <dbReference type="ARBA" id="ARBA00004389"/>
    </source>
</evidence>
<protein>
    <recommendedName>
        <fullName evidence="4">Chitobiosyldiphosphodolichol beta-mannosyltransferase</fullName>
        <ecNumber evidence="3">2.4.1.142</ecNumber>
    </recommendedName>
</protein>
<dbReference type="InterPro" id="IPR026051">
    <property type="entry name" value="ALG1-like"/>
</dbReference>
<gene>
    <name evidence="13" type="primary">ALG1_2</name>
    <name evidence="13" type="ORF">LTR82_007690</name>
</gene>
<accession>A0AAN6FQ50</accession>
<sequence length="497" mass="55905">MAFSWLLLWEVSLTVAVAASTLVTIIILTLPSTLSHFKPHEVTEANFTDDDKKDAERSGFAYYQKHKDESGVLTIDASVQVVVLGDIGRSPRMQYHALSIATNGGKVDLIGYVDPNVDINPEVKAHRMITVVPIPSFPYQATSRLLFILLAPLKVAFQSQALYHALGYRTKACKWMLVQNPPSIPTLMVAQLTCFLRNTKLVIDWHNFGYSILALRLGPEHLLVRVSQWYEGYFAKSATAHFAVSNAMCRVLKRKWNIDALPLHDRPASHLQPLTESDRIAFLKTRLELEGQPFDLANRSWRLIVSSTSWTPDEDFSVLLDALVRYATVRKREKHLPRIWAVITGKGPLQAYYKSKIHQYIQEGNLNDTIISTAWLSTADYARLLGSADLGISLHTSSSGVDLPMKVVDMFGTGLPVAGWGQFEAWPELVKEGENGRGFGSADELCDILQQLFGEKDNGRQLSSLRDGALRESERRWEDEWGPVAGELFRLRNDNRR</sequence>
<dbReference type="EMBL" id="JASUXU010000021">
    <property type="protein sequence ID" value="KAK0321238.1"/>
    <property type="molecule type" value="Genomic_DNA"/>
</dbReference>
<comment type="subcellular location">
    <subcellularLocation>
        <location evidence="1">Endoplasmic reticulum membrane</location>
        <topology evidence="1">Single-pass membrane protein</topology>
    </subcellularLocation>
</comment>
<evidence type="ECO:0000256" key="7">
    <source>
        <dbReference type="ARBA" id="ARBA00022692"/>
    </source>
</evidence>